<gene>
    <name evidence="2" type="ORF">BCR32DRAFT_324024</name>
</gene>
<evidence type="ECO:0000313" key="3">
    <source>
        <dbReference type="Proteomes" id="UP000193944"/>
    </source>
</evidence>
<sequence>MNIKGILGIAILALLGISNASPYNSGTKTVSNNFMEPLYSGKTKAIPKSGDGTKMVPADYQIRKCQKKSGIPVVLANEQMFTSTCLIEYKEGDKKSKVNPKNSACFYNKNTILCIDRELTNIDYCDKSKKVFNYDICLKTIHSLSVIANGTKKFVIDAPLVTYPKKEKLGVKAWKKKPIL</sequence>
<reference evidence="2 3" key="1">
    <citation type="submission" date="2016-08" db="EMBL/GenBank/DDBJ databases">
        <title>A Parts List for Fungal Cellulosomes Revealed by Comparative Genomics.</title>
        <authorList>
            <consortium name="DOE Joint Genome Institute"/>
            <person name="Haitjema C.H."/>
            <person name="Gilmore S.P."/>
            <person name="Henske J.K."/>
            <person name="Solomon K.V."/>
            <person name="De Groot R."/>
            <person name="Kuo A."/>
            <person name="Mondo S.J."/>
            <person name="Salamov A.A."/>
            <person name="Labutti K."/>
            <person name="Zhao Z."/>
            <person name="Chiniquy J."/>
            <person name="Barry K."/>
            <person name="Brewer H.M."/>
            <person name="Purvine S.O."/>
            <person name="Wright A.T."/>
            <person name="Boxma B."/>
            <person name="Van Alen T."/>
            <person name="Hackstein J.H."/>
            <person name="Baker S.E."/>
            <person name="Grigoriev I.V."/>
            <person name="O'Malley M.A."/>
        </authorList>
    </citation>
    <scope>NUCLEOTIDE SEQUENCE [LARGE SCALE GENOMIC DNA]</scope>
    <source>
        <strain evidence="2 3">S4</strain>
    </source>
</reference>
<evidence type="ECO:0000256" key="1">
    <source>
        <dbReference type="SAM" id="SignalP"/>
    </source>
</evidence>
<evidence type="ECO:0000313" key="2">
    <source>
        <dbReference type="EMBL" id="ORX88199.1"/>
    </source>
</evidence>
<name>A0A1Y1XR04_9FUNG</name>
<proteinExistence type="predicted"/>
<reference evidence="2 3" key="2">
    <citation type="submission" date="2016-08" db="EMBL/GenBank/DDBJ databases">
        <title>Pervasive Adenine N6-methylation of Active Genes in Fungi.</title>
        <authorList>
            <consortium name="DOE Joint Genome Institute"/>
            <person name="Mondo S.J."/>
            <person name="Dannebaum R.O."/>
            <person name="Kuo R.C."/>
            <person name="Labutti K."/>
            <person name="Haridas S."/>
            <person name="Kuo A."/>
            <person name="Salamov A."/>
            <person name="Ahrendt S.R."/>
            <person name="Lipzen A."/>
            <person name="Sullivan W."/>
            <person name="Andreopoulos W.B."/>
            <person name="Clum A."/>
            <person name="Lindquist E."/>
            <person name="Daum C."/>
            <person name="Ramamoorthy G.K."/>
            <person name="Gryganskyi A."/>
            <person name="Culley D."/>
            <person name="Magnuson J.K."/>
            <person name="James T.Y."/>
            <person name="O'Malley M.A."/>
            <person name="Stajich J.E."/>
            <person name="Spatafora J.W."/>
            <person name="Visel A."/>
            <person name="Grigoriev I.V."/>
        </authorList>
    </citation>
    <scope>NUCLEOTIDE SEQUENCE [LARGE SCALE GENOMIC DNA]</scope>
    <source>
        <strain evidence="2 3">S4</strain>
    </source>
</reference>
<protein>
    <submittedName>
        <fullName evidence="2">Uncharacterized protein</fullName>
    </submittedName>
</protein>
<dbReference type="EMBL" id="MCFG01000001">
    <property type="protein sequence ID" value="ORX88199.1"/>
    <property type="molecule type" value="Genomic_DNA"/>
</dbReference>
<dbReference type="Proteomes" id="UP000193944">
    <property type="component" value="Unassembled WGS sequence"/>
</dbReference>
<keyword evidence="3" id="KW-1185">Reference proteome</keyword>
<feature type="chain" id="PRO_5012237420" evidence="1">
    <location>
        <begin position="21"/>
        <end position="180"/>
    </location>
</feature>
<comment type="caution">
    <text evidence="2">The sequence shown here is derived from an EMBL/GenBank/DDBJ whole genome shotgun (WGS) entry which is preliminary data.</text>
</comment>
<keyword evidence="1" id="KW-0732">Signal</keyword>
<organism evidence="2 3">
    <name type="scientific">Anaeromyces robustus</name>
    <dbReference type="NCBI Taxonomy" id="1754192"/>
    <lineage>
        <taxon>Eukaryota</taxon>
        <taxon>Fungi</taxon>
        <taxon>Fungi incertae sedis</taxon>
        <taxon>Chytridiomycota</taxon>
        <taxon>Chytridiomycota incertae sedis</taxon>
        <taxon>Neocallimastigomycetes</taxon>
        <taxon>Neocallimastigales</taxon>
        <taxon>Neocallimastigaceae</taxon>
        <taxon>Anaeromyces</taxon>
    </lineage>
</organism>
<feature type="signal peptide" evidence="1">
    <location>
        <begin position="1"/>
        <end position="20"/>
    </location>
</feature>
<accession>A0A1Y1XR04</accession>
<dbReference type="AlphaFoldDB" id="A0A1Y1XR04"/>